<feature type="transmembrane region" description="Helical" evidence="1">
    <location>
        <begin position="139"/>
        <end position="158"/>
    </location>
</feature>
<gene>
    <name evidence="2" type="ORF">UFOVP25_7</name>
</gene>
<accession>A0A6J5KKV3</accession>
<evidence type="ECO:0000256" key="1">
    <source>
        <dbReference type="SAM" id="Phobius"/>
    </source>
</evidence>
<organism evidence="2">
    <name type="scientific">uncultured Caudovirales phage</name>
    <dbReference type="NCBI Taxonomy" id="2100421"/>
    <lineage>
        <taxon>Viruses</taxon>
        <taxon>Duplodnaviria</taxon>
        <taxon>Heunggongvirae</taxon>
        <taxon>Uroviricota</taxon>
        <taxon>Caudoviricetes</taxon>
        <taxon>Peduoviridae</taxon>
        <taxon>Maltschvirus</taxon>
        <taxon>Maltschvirus maltsch</taxon>
    </lineage>
</organism>
<reference evidence="2" key="1">
    <citation type="submission" date="2020-04" db="EMBL/GenBank/DDBJ databases">
        <authorList>
            <person name="Chiriac C."/>
            <person name="Salcher M."/>
            <person name="Ghai R."/>
            <person name="Kavagutti S V."/>
        </authorList>
    </citation>
    <scope>NUCLEOTIDE SEQUENCE</scope>
</reference>
<protein>
    <submittedName>
        <fullName evidence="2">Uncharacterized protein</fullName>
    </submittedName>
</protein>
<keyword evidence="1" id="KW-0812">Transmembrane</keyword>
<evidence type="ECO:0000313" key="2">
    <source>
        <dbReference type="EMBL" id="CAB4121722.1"/>
    </source>
</evidence>
<sequence>MRYFLVIFILFSCNEARRVQRAEQTVITQPQSFSKVGLLWSTLHPCANDSVRIFVPGVDIEHHDTTHVTHYDSIYNWSYDTLRITRTIKRTDTIHVVVVDRRQVTLLEDSINRLNAIKAYSSGTYDELNKTLANEKKKARMYLISLVALILAFTIIKLKKW</sequence>
<proteinExistence type="predicted"/>
<name>A0A6J5KKV3_9CAUD</name>
<keyword evidence="1" id="KW-1133">Transmembrane helix</keyword>
<dbReference type="EMBL" id="LR796153">
    <property type="protein sequence ID" value="CAB4121722.1"/>
    <property type="molecule type" value="Genomic_DNA"/>
</dbReference>
<keyword evidence="1" id="KW-0472">Membrane</keyword>